<dbReference type="InterPro" id="IPR002902">
    <property type="entry name" value="GNK2"/>
</dbReference>
<evidence type="ECO:0000313" key="21">
    <source>
        <dbReference type="EMBL" id="KAF2305014.1"/>
    </source>
</evidence>
<reference evidence="21 22" key="1">
    <citation type="journal article" date="2020" name="Mol. Plant">
        <title>The Chromosome-Based Rubber Tree Genome Provides New Insights into Spurge Genome Evolution and Rubber Biosynthesis.</title>
        <authorList>
            <person name="Liu J."/>
            <person name="Shi C."/>
            <person name="Shi C.C."/>
            <person name="Li W."/>
            <person name="Zhang Q.J."/>
            <person name="Zhang Y."/>
            <person name="Li K."/>
            <person name="Lu H.F."/>
            <person name="Shi C."/>
            <person name="Zhu S.T."/>
            <person name="Xiao Z.Y."/>
            <person name="Nan H."/>
            <person name="Yue Y."/>
            <person name="Zhu X.G."/>
            <person name="Wu Y."/>
            <person name="Hong X.N."/>
            <person name="Fan G.Y."/>
            <person name="Tong Y."/>
            <person name="Zhang D."/>
            <person name="Mao C.L."/>
            <person name="Liu Y.L."/>
            <person name="Hao S.J."/>
            <person name="Liu W.Q."/>
            <person name="Lv M.Q."/>
            <person name="Zhang H.B."/>
            <person name="Liu Y."/>
            <person name="Hu-Tang G.R."/>
            <person name="Wang J.P."/>
            <person name="Wang J.H."/>
            <person name="Sun Y.H."/>
            <person name="Ni S.B."/>
            <person name="Chen W.B."/>
            <person name="Zhang X.C."/>
            <person name="Jiao Y.N."/>
            <person name="Eichler E.E."/>
            <person name="Li G.H."/>
            <person name="Liu X."/>
            <person name="Gao L.Z."/>
        </authorList>
    </citation>
    <scope>NUCLEOTIDE SEQUENCE [LARGE SCALE GENOMIC DNA]</scope>
    <source>
        <strain evidence="22">cv. GT1</strain>
        <tissue evidence="21">Leaf</tissue>
    </source>
</reference>
<keyword evidence="6" id="KW-0808">Transferase</keyword>
<keyword evidence="5" id="KW-0723">Serine/threonine-protein kinase</keyword>
<dbReference type="GO" id="GO:0005524">
    <property type="term" value="F:ATP binding"/>
    <property type="evidence" value="ECO:0007669"/>
    <property type="project" value="UniProtKB-KW"/>
</dbReference>
<feature type="transmembrane region" description="Helical" evidence="17">
    <location>
        <begin position="243"/>
        <end position="266"/>
    </location>
</feature>
<dbReference type="FunFam" id="1.10.510.10:FF:000240">
    <property type="entry name" value="Lectin-domain containing receptor kinase A4.3"/>
    <property type="match status" value="1"/>
</dbReference>
<dbReference type="Pfam" id="PF07714">
    <property type="entry name" value="PK_Tyr_Ser-Thr"/>
    <property type="match status" value="1"/>
</dbReference>
<dbReference type="FunFam" id="3.30.430.20:FF:000003">
    <property type="entry name" value="Cysteine-rich RLK (RECEPTOR-like protein kinase) 10"/>
    <property type="match status" value="1"/>
</dbReference>
<dbReference type="PANTHER" id="PTHR27002">
    <property type="entry name" value="RECEPTOR-LIKE SERINE/THREONINE-PROTEIN KINASE SD1-8"/>
    <property type="match status" value="1"/>
</dbReference>
<dbReference type="GO" id="GO:0042742">
    <property type="term" value="P:defense response to bacterium"/>
    <property type="evidence" value="ECO:0007669"/>
    <property type="project" value="TreeGrafter"/>
</dbReference>
<keyword evidence="16" id="KW-0325">Glycoprotein</keyword>
<dbReference type="PROSITE" id="PS00108">
    <property type="entry name" value="PROTEIN_KINASE_ST"/>
    <property type="match status" value="1"/>
</dbReference>
<comment type="similarity">
    <text evidence="2">In the N-terminal section; belongs to the leguminous lectin family.</text>
</comment>
<dbReference type="Proteomes" id="UP000467840">
    <property type="component" value="Chromosome 9"/>
</dbReference>
<evidence type="ECO:0000256" key="11">
    <source>
        <dbReference type="ARBA" id="ARBA00022777"/>
    </source>
</evidence>
<dbReference type="PROSITE" id="PS50011">
    <property type="entry name" value="PROTEIN_KINASE_DOM"/>
    <property type="match status" value="1"/>
</dbReference>
<evidence type="ECO:0000256" key="7">
    <source>
        <dbReference type="ARBA" id="ARBA00022692"/>
    </source>
</evidence>
<evidence type="ECO:0000256" key="8">
    <source>
        <dbReference type="ARBA" id="ARBA00022729"/>
    </source>
</evidence>
<accession>A0A6A6LVK8</accession>
<evidence type="ECO:0000256" key="15">
    <source>
        <dbReference type="ARBA" id="ARBA00023170"/>
    </source>
</evidence>
<dbReference type="InterPro" id="IPR000719">
    <property type="entry name" value="Prot_kinase_dom"/>
</dbReference>
<dbReference type="PROSITE" id="PS51473">
    <property type="entry name" value="GNK2"/>
    <property type="match status" value="1"/>
</dbReference>
<comment type="subcellular location">
    <subcellularLocation>
        <location evidence="1">Cell membrane</location>
        <topology evidence="1">Single-pass type I membrane protein</topology>
    </subcellularLocation>
</comment>
<evidence type="ECO:0000256" key="10">
    <source>
        <dbReference type="ARBA" id="ARBA00022741"/>
    </source>
</evidence>
<evidence type="ECO:0008006" key="23">
    <source>
        <dbReference type="Google" id="ProtNLM"/>
    </source>
</evidence>
<evidence type="ECO:0000313" key="22">
    <source>
        <dbReference type="Proteomes" id="UP000467840"/>
    </source>
</evidence>
<dbReference type="GO" id="GO:0004674">
    <property type="term" value="F:protein serine/threonine kinase activity"/>
    <property type="evidence" value="ECO:0007669"/>
    <property type="project" value="UniProtKB-KW"/>
</dbReference>
<organism evidence="21 22">
    <name type="scientific">Hevea brasiliensis</name>
    <name type="common">Para rubber tree</name>
    <name type="synonym">Siphonia brasiliensis</name>
    <dbReference type="NCBI Taxonomy" id="3981"/>
    <lineage>
        <taxon>Eukaryota</taxon>
        <taxon>Viridiplantae</taxon>
        <taxon>Streptophyta</taxon>
        <taxon>Embryophyta</taxon>
        <taxon>Tracheophyta</taxon>
        <taxon>Spermatophyta</taxon>
        <taxon>Magnoliopsida</taxon>
        <taxon>eudicotyledons</taxon>
        <taxon>Gunneridae</taxon>
        <taxon>Pentapetalae</taxon>
        <taxon>rosids</taxon>
        <taxon>fabids</taxon>
        <taxon>Malpighiales</taxon>
        <taxon>Euphorbiaceae</taxon>
        <taxon>Crotonoideae</taxon>
        <taxon>Micrandreae</taxon>
        <taxon>Hevea</taxon>
    </lineage>
</organism>
<dbReference type="SUPFAM" id="SSF56112">
    <property type="entry name" value="Protein kinase-like (PK-like)"/>
    <property type="match status" value="1"/>
</dbReference>
<dbReference type="GO" id="GO:0005886">
    <property type="term" value="C:plasma membrane"/>
    <property type="evidence" value="ECO:0007669"/>
    <property type="project" value="UniProtKB-SubCell"/>
</dbReference>
<evidence type="ECO:0000256" key="6">
    <source>
        <dbReference type="ARBA" id="ARBA00022679"/>
    </source>
</evidence>
<evidence type="ECO:0000256" key="4">
    <source>
        <dbReference type="ARBA" id="ARBA00022475"/>
    </source>
</evidence>
<sequence>MNISKTFVFSFVLSLLSLTGEAAVTFLYYNCPNTTTFTPNGTYQHNLNSLLSSFSSNATRDNGFYNLTVGDHGSTDIVYGLFLCRGDDTKDICQECVTTAAKEIVQRCPRENVALITYDECMLRYSNQYFFSSVQREPDLQLLNTQQVSEPGRFMDLLGKTMDNVTAQAANDPLERGLLAEANFSSFQKLYTLAQCTQDLSGVVALNVFRRPWITFRVAATGSKEEGLYFQAVMLGKRQVSTVIIIAIVLPIVVSVMLFAIGICYLTRTRKGSLKYAGVPDKSGGNEITTSQPCNWTWPPLKLQTNNFCADNKLDSEKQRKLDWSRRYMIIEGIARGIQYLHEDSRLKVIHRDLKANNVLLDEEMNPKISDFGMARIFGVDQSQDKTDRVIGTFGYMAPEYAMHGQFSVKSDMYSFGVLVLEIISGRKNSSFCQTDGAEDLVSYVWNHWRNETPSEVLDPTLKIRAEQHIERVESDQSASKSAQLSVDEASITGVYPR</sequence>
<comment type="similarity">
    <text evidence="3">In the C-terminal section; belongs to the protein kinase superfamily. Ser/Thr protein kinase family.</text>
</comment>
<keyword evidence="10" id="KW-0547">Nucleotide-binding</keyword>
<dbReference type="Pfam" id="PF01657">
    <property type="entry name" value="Stress-antifung"/>
    <property type="match status" value="1"/>
</dbReference>
<dbReference type="CDD" id="cd23509">
    <property type="entry name" value="Gnk2-like"/>
    <property type="match status" value="1"/>
</dbReference>
<gene>
    <name evidence="21" type="ORF">GH714_001071</name>
</gene>
<evidence type="ECO:0000259" key="19">
    <source>
        <dbReference type="PROSITE" id="PS50011"/>
    </source>
</evidence>
<name>A0A6A6LVK8_HEVBR</name>
<keyword evidence="7 17" id="KW-0812">Transmembrane</keyword>
<dbReference type="InterPro" id="IPR011009">
    <property type="entry name" value="Kinase-like_dom_sf"/>
</dbReference>
<proteinExistence type="inferred from homology"/>
<keyword evidence="9" id="KW-0677">Repeat</keyword>
<evidence type="ECO:0000256" key="13">
    <source>
        <dbReference type="ARBA" id="ARBA00022989"/>
    </source>
</evidence>
<keyword evidence="13 17" id="KW-1133">Transmembrane helix</keyword>
<evidence type="ECO:0000256" key="2">
    <source>
        <dbReference type="ARBA" id="ARBA00008536"/>
    </source>
</evidence>
<evidence type="ECO:0000259" key="20">
    <source>
        <dbReference type="PROSITE" id="PS51473"/>
    </source>
</evidence>
<keyword evidence="11" id="KW-0418">Kinase</keyword>
<feature type="signal peptide" evidence="18">
    <location>
        <begin position="1"/>
        <end position="22"/>
    </location>
</feature>
<dbReference type="InterPro" id="IPR038408">
    <property type="entry name" value="GNK2_sf"/>
</dbReference>
<dbReference type="Gene3D" id="3.30.430.20">
    <property type="entry name" value="Gnk2 domain, C-X8-C-X2-C motif"/>
    <property type="match status" value="2"/>
</dbReference>
<dbReference type="Gene3D" id="1.10.510.10">
    <property type="entry name" value="Transferase(Phosphotransferase) domain 1"/>
    <property type="match status" value="1"/>
</dbReference>
<evidence type="ECO:0000256" key="16">
    <source>
        <dbReference type="ARBA" id="ARBA00023180"/>
    </source>
</evidence>
<dbReference type="EMBL" id="JAAGAX010000008">
    <property type="protein sequence ID" value="KAF2305014.1"/>
    <property type="molecule type" value="Genomic_DNA"/>
</dbReference>
<protein>
    <recommendedName>
        <fullName evidence="23">Cysteine-rich receptor-like protein kinase 10</fullName>
    </recommendedName>
</protein>
<comment type="caution">
    <text evidence="21">The sequence shown here is derived from an EMBL/GenBank/DDBJ whole genome shotgun (WGS) entry which is preliminary data.</text>
</comment>
<keyword evidence="14 17" id="KW-0472">Membrane</keyword>
<dbReference type="SMART" id="SM00220">
    <property type="entry name" value="S_TKc"/>
    <property type="match status" value="1"/>
</dbReference>
<evidence type="ECO:0000256" key="1">
    <source>
        <dbReference type="ARBA" id="ARBA00004251"/>
    </source>
</evidence>
<evidence type="ECO:0000256" key="14">
    <source>
        <dbReference type="ARBA" id="ARBA00023136"/>
    </source>
</evidence>
<evidence type="ECO:0000256" key="5">
    <source>
        <dbReference type="ARBA" id="ARBA00022527"/>
    </source>
</evidence>
<evidence type="ECO:0000256" key="9">
    <source>
        <dbReference type="ARBA" id="ARBA00022737"/>
    </source>
</evidence>
<evidence type="ECO:0000256" key="17">
    <source>
        <dbReference type="SAM" id="Phobius"/>
    </source>
</evidence>
<evidence type="ECO:0000256" key="18">
    <source>
        <dbReference type="SAM" id="SignalP"/>
    </source>
</evidence>
<dbReference type="PANTHER" id="PTHR27002:SF1050">
    <property type="entry name" value="CYSTEINE-RICH RECEPTOR-LIKE PROTEIN KINASE 5"/>
    <property type="match status" value="1"/>
</dbReference>
<dbReference type="GO" id="GO:0002229">
    <property type="term" value="P:defense response to oomycetes"/>
    <property type="evidence" value="ECO:0007669"/>
    <property type="project" value="UniProtKB-ARBA"/>
</dbReference>
<keyword evidence="4" id="KW-1003">Cell membrane</keyword>
<feature type="domain" description="Protein kinase" evidence="19">
    <location>
        <begin position="176"/>
        <end position="498"/>
    </location>
</feature>
<keyword evidence="12" id="KW-0067">ATP-binding</keyword>
<dbReference type="InterPro" id="IPR008271">
    <property type="entry name" value="Ser/Thr_kinase_AS"/>
</dbReference>
<keyword evidence="22" id="KW-1185">Reference proteome</keyword>
<feature type="chain" id="PRO_5025373064" description="Cysteine-rich receptor-like protein kinase 10" evidence="18">
    <location>
        <begin position="23"/>
        <end position="498"/>
    </location>
</feature>
<evidence type="ECO:0000256" key="12">
    <source>
        <dbReference type="ARBA" id="ARBA00022840"/>
    </source>
</evidence>
<keyword evidence="8 18" id="KW-0732">Signal</keyword>
<dbReference type="AlphaFoldDB" id="A0A6A6LVK8"/>
<evidence type="ECO:0000256" key="3">
    <source>
        <dbReference type="ARBA" id="ARBA00010217"/>
    </source>
</evidence>
<dbReference type="InterPro" id="IPR001245">
    <property type="entry name" value="Ser-Thr/Tyr_kinase_cat_dom"/>
</dbReference>
<keyword evidence="15" id="KW-0675">Receptor</keyword>
<feature type="domain" description="Gnk2-homologous" evidence="20">
    <location>
        <begin position="25"/>
        <end position="130"/>
    </location>
</feature>